<evidence type="ECO:0000256" key="1">
    <source>
        <dbReference type="SAM" id="MobiDB-lite"/>
    </source>
</evidence>
<feature type="compositionally biased region" description="Basic and acidic residues" evidence="1">
    <location>
        <begin position="176"/>
        <end position="188"/>
    </location>
</feature>
<organism evidence="2">
    <name type="scientific">viral metagenome</name>
    <dbReference type="NCBI Taxonomy" id="1070528"/>
    <lineage>
        <taxon>unclassified sequences</taxon>
        <taxon>metagenomes</taxon>
        <taxon>organismal metagenomes</taxon>
    </lineage>
</organism>
<dbReference type="EMBL" id="MN740694">
    <property type="protein sequence ID" value="QHU08107.1"/>
    <property type="molecule type" value="Genomic_DNA"/>
</dbReference>
<accession>A0A6C0JUL9</accession>
<evidence type="ECO:0000313" key="2">
    <source>
        <dbReference type="EMBL" id="QHU08107.1"/>
    </source>
</evidence>
<feature type="region of interest" description="Disordered" evidence="1">
    <location>
        <begin position="149"/>
        <end position="188"/>
    </location>
</feature>
<name>A0A6C0JUL9_9ZZZZ</name>
<feature type="compositionally biased region" description="Acidic residues" evidence="1">
    <location>
        <begin position="156"/>
        <end position="175"/>
    </location>
</feature>
<reference evidence="2" key="1">
    <citation type="journal article" date="2020" name="Nature">
        <title>Giant virus diversity and host interactions through global metagenomics.</title>
        <authorList>
            <person name="Schulz F."/>
            <person name="Roux S."/>
            <person name="Paez-Espino D."/>
            <person name="Jungbluth S."/>
            <person name="Walsh D.A."/>
            <person name="Denef V.J."/>
            <person name="McMahon K.D."/>
            <person name="Konstantinidis K.T."/>
            <person name="Eloe-Fadrosh E.A."/>
            <person name="Kyrpides N.C."/>
            <person name="Woyke T."/>
        </authorList>
    </citation>
    <scope>NUCLEOTIDE SEQUENCE</scope>
    <source>
        <strain evidence="2">GVMAG-S-1062768-28</strain>
    </source>
</reference>
<proteinExistence type="predicted"/>
<sequence>MDIVTLQGYIKQNMPSSVDLGRLTFEHSKDEGIFLDLKQGKYKLGVGKQVTKDQANRVIAVIYMDTTLGVSNEADRLTKGYSEFATTVAKQKYKMFKPEYVWVDVNGKLVRDVVSEESKSWCVLKKLGKTDKKKIYGIRPLEIKLAKKDYRRDDDSRSDEEDRRDDDRRDDEEDRNDYHRRESNIRKR</sequence>
<protein>
    <submittedName>
        <fullName evidence="2">Uncharacterized protein</fullName>
    </submittedName>
</protein>
<dbReference type="AlphaFoldDB" id="A0A6C0JUL9"/>